<comment type="caution">
    <text evidence="2">The sequence shown here is derived from an EMBL/GenBank/DDBJ whole genome shotgun (WGS) entry which is preliminary data.</text>
</comment>
<proteinExistence type="predicted"/>
<gene>
    <name evidence="2" type="ORF">HAX54_023790</name>
</gene>
<accession>A0ABS8UWX9</accession>
<reference evidence="2 3" key="1">
    <citation type="journal article" date="2021" name="BMC Genomics">
        <title>Datura genome reveals duplications of psychoactive alkaloid biosynthetic genes and high mutation rate following tissue culture.</title>
        <authorList>
            <person name="Rajewski A."/>
            <person name="Carter-House D."/>
            <person name="Stajich J."/>
            <person name="Litt A."/>
        </authorList>
    </citation>
    <scope>NUCLEOTIDE SEQUENCE [LARGE SCALE GENOMIC DNA]</scope>
    <source>
        <strain evidence="2">AR-01</strain>
    </source>
</reference>
<evidence type="ECO:0000313" key="2">
    <source>
        <dbReference type="EMBL" id="MCD9639350.1"/>
    </source>
</evidence>
<dbReference type="PANTHER" id="PTHR34223:SF51">
    <property type="entry name" value="OS06G0556300 PROTEIN"/>
    <property type="match status" value="1"/>
</dbReference>
<organism evidence="2 3">
    <name type="scientific">Datura stramonium</name>
    <name type="common">Jimsonweed</name>
    <name type="synonym">Common thornapple</name>
    <dbReference type="NCBI Taxonomy" id="4076"/>
    <lineage>
        <taxon>Eukaryota</taxon>
        <taxon>Viridiplantae</taxon>
        <taxon>Streptophyta</taxon>
        <taxon>Embryophyta</taxon>
        <taxon>Tracheophyta</taxon>
        <taxon>Spermatophyta</taxon>
        <taxon>Magnoliopsida</taxon>
        <taxon>eudicotyledons</taxon>
        <taxon>Gunneridae</taxon>
        <taxon>Pentapetalae</taxon>
        <taxon>asterids</taxon>
        <taxon>lamiids</taxon>
        <taxon>Solanales</taxon>
        <taxon>Solanaceae</taxon>
        <taxon>Solanoideae</taxon>
        <taxon>Datureae</taxon>
        <taxon>Datura</taxon>
    </lineage>
</organism>
<dbReference type="SUPFAM" id="SSF52047">
    <property type="entry name" value="RNI-like"/>
    <property type="match status" value="1"/>
</dbReference>
<dbReference type="Pfam" id="PF24758">
    <property type="entry name" value="LRR_At5g56370"/>
    <property type="match status" value="1"/>
</dbReference>
<dbReference type="EMBL" id="JACEIK010002893">
    <property type="protein sequence ID" value="MCD9639350.1"/>
    <property type="molecule type" value="Genomic_DNA"/>
</dbReference>
<sequence>MAGGGDRLGDLPDSVLIHILSVLWDGKQVVRTSLLSRQWRFLWMSVPVSLDFNFPVSESKEDALDYLASIHRELYYWRSCQKIGEVRVWRLRYKECYAKDVDLWFAFKNSLLRKLGLWYCQLNPSGSVNWSSLVSLSFGYVDFKDGVLEKVLSGCPNLECLSLDSVSGIHPLVISSLKLRELTIDDYYDENHDLWLEISAPYIQVTDLLSRYTNEHEQARRFETHNFNCSFPHLKTIKILKFYGSALPLVKYLLKHATVLEKFIIDAPFELDSDVSPDYVNMALEFLSFPRFSPHASVIFSF</sequence>
<dbReference type="Proteomes" id="UP000823775">
    <property type="component" value="Unassembled WGS sequence"/>
</dbReference>
<dbReference type="InterPro" id="IPR006566">
    <property type="entry name" value="FBD"/>
</dbReference>
<dbReference type="InterPro" id="IPR001810">
    <property type="entry name" value="F-box_dom"/>
</dbReference>
<name>A0ABS8UWX9_DATST</name>
<dbReference type="Pfam" id="PF12937">
    <property type="entry name" value="F-box-like"/>
    <property type="match status" value="1"/>
</dbReference>
<keyword evidence="3" id="KW-1185">Reference proteome</keyword>
<feature type="domain" description="FBD" evidence="1">
    <location>
        <begin position="228"/>
        <end position="301"/>
    </location>
</feature>
<dbReference type="SUPFAM" id="SSF81383">
    <property type="entry name" value="F-box domain"/>
    <property type="match status" value="1"/>
</dbReference>
<dbReference type="SMART" id="SM00579">
    <property type="entry name" value="FBD"/>
    <property type="match status" value="1"/>
</dbReference>
<dbReference type="InterPro" id="IPR053197">
    <property type="entry name" value="F-box_SCFL_complex_component"/>
</dbReference>
<dbReference type="InterPro" id="IPR032675">
    <property type="entry name" value="LRR_dom_sf"/>
</dbReference>
<protein>
    <recommendedName>
        <fullName evidence="1">FBD domain-containing protein</fullName>
    </recommendedName>
</protein>
<dbReference type="PANTHER" id="PTHR34223">
    <property type="entry name" value="OS11G0201299 PROTEIN"/>
    <property type="match status" value="1"/>
</dbReference>
<dbReference type="Gene3D" id="3.80.10.10">
    <property type="entry name" value="Ribonuclease Inhibitor"/>
    <property type="match status" value="1"/>
</dbReference>
<evidence type="ECO:0000259" key="1">
    <source>
        <dbReference type="SMART" id="SM00579"/>
    </source>
</evidence>
<evidence type="ECO:0000313" key="3">
    <source>
        <dbReference type="Proteomes" id="UP000823775"/>
    </source>
</evidence>
<dbReference type="InterPro" id="IPR055411">
    <property type="entry name" value="LRR_FXL15/At3g58940/PEG3-like"/>
</dbReference>
<dbReference type="InterPro" id="IPR036047">
    <property type="entry name" value="F-box-like_dom_sf"/>
</dbReference>